<dbReference type="EMBL" id="CP022295">
    <property type="protein sequence ID" value="QSR27253.1"/>
    <property type="molecule type" value="Genomic_DNA"/>
</dbReference>
<dbReference type="Proteomes" id="UP000662818">
    <property type="component" value="Chromosome"/>
</dbReference>
<sequence>MHQMSKGNRKRRKAAGLLPTRERCVARNRFGERCKRYPIEGGVVCASHGGAAPQVRKKAQERLALAQDDAASLLIRFAHDDKVPYPVRLAAVKDILDRGGIGTKQELEITLRPWEEAIAVGGILVDSDDEPDFIDGEVVGEEIEAPRASNVLVWEDSEPSTTRGKRYRNQ</sequence>
<gene>
    <name evidence="2" type="ORF">CFH99_16655</name>
</gene>
<proteinExistence type="predicted"/>
<evidence type="ECO:0000313" key="3">
    <source>
        <dbReference type="Proteomes" id="UP000662818"/>
    </source>
</evidence>
<feature type="region of interest" description="Disordered" evidence="1">
    <location>
        <begin position="150"/>
        <end position="170"/>
    </location>
</feature>
<organism evidence="2 3">
    <name type="scientific">Nocardioides aromaticivorans</name>
    <dbReference type="NCBI Taxonomy" id="200618"/>
    <lineage>
        <taxon>Bacteria</taxon>
        <taxon>Bacillati</taxon>
        <taxon>Actinomycetota</taxon>
        <taxon>Actinomycetes</taxon>
        <taxon>Propionibacteriales</taxon>
        <taxon>Nocardioidaceae</taxon>
        <taxon>Nocardioides</taxon>
    </lineage>
</organism>
<accession>A0ABX7PN65</accession>
<evidence type="ECO:0000313" key="2">
    <source>
        <dbReference type="EMBL" id="QSR27253.1"/>
    </source>
</evidence>
<protein>
    <submittedName>
        <fullName evidence="2">Uncharacterized protein</fullName>
    </submittedName>
</protein>
<keyword evidence="3" id="KW-1185">Reference proteome</keyword>
<evidence type="ECO:0000256" key="1">
    <source>
        <dbReference type="SAM" id="MobiDB-lite"/>
    </source>
</evidence>
<name>A0ABX7PN65_9ACTN</name>
<reference evidence="2 3" key="1">
    <citation type="submission" date="2017-06" db="EMBL/GenBank/DDBJ databases">
        <title>Complete Genome Sequence of the Soil Carbazole-Degrading Bacterium Nocardioides aromaticivorans IC177.</title>
        <authorList>
            <person name="Vejarano F."/>
            <person name="Suzuki-Minakuchi C."/>
            <person name="Ohtsubo Y."/>
            <person name="Tsuda M."/>
            <person name="Okada K."/>
            <person name="Nojiri H."/>
        </authorList>
    </citation>
    <scope>NUCLEOTIDE SEQUENCE [LARGE SCALE GENOMIC DNA]</scope>
    <source>
        <strain evidence="2 3">IC177</strain>
    </source>
</reference>